<sequence>MKGIAQIIFILLIGVTGCIEGKLTPIETNECLLSTSTQQSFIPACETELECESKLNDFSPRKIFTHLSVGAEDIVARKKINTAWKAITKASKAIDQVHESCSTMKVESILPRAMQAASEIQWALKASEEAQRQTYQALEKAIREAEKQQLVEIKDTKAYESYADLAKKYQEITTGNSVSEWGAQQENTINYFENIVTTILGAKKNPYQITWNTLFDVYKTGVQIQAKNDARGIIALSPLWQGALVSINGKKESSKALQLIGKIRANETLTHIEQVVGPENGIISSIWSSIRRLEDELRTLKEDEKKRQITMTAQAAVLREKWEKVSENDSEWKVIEKEMNAWLKSTGKIVLPTETISENEIIAIESETNELITAGNENTTPIGMRIKKWRNLERKITQLEQKIENREKQNENRDEVCLEIMNKISAQEQITANTPCLEAFANVLSQNTLLLDEKNRSKEIQMQECVKKLNQWERALGVEATPREWFEYYSGIESEASCENANTNAKWSYENSEHAKEMSEQKKRLNEIRKILQLAATDFPNEEESIHKNIQKIVQVTELSNPLTREEWSKKKNEWNIVENEVKKEATRYLQKLSEHAAWKLTNTEEVIIGKKINASVEGILFAHTREKIDFVFVVSIPNPGLTNVITIGNNRTIIDGENIIIEGESIPAGGVQLRGEGSVWGARATKENTYAEVFGHSARLEKTAIIETNFYPIQAEWEPSKEYDGGIVQFVENDAQIIFPEKNKIILSLNEKQSSTRAVIEVPSAILIETAVSSTEKLDRKIIQNYLVHVKNQLTQKIVATAYSGVNGDPHAVENVAVINENGDAVSVTLDASGNIILREQVLLAKQTRSYFIRIEKEENDGEFSANILRLTGELEQLLKNNHSVIVTAAQKIMNNLIRTQNEKNVLTKEMQLIKIQNDVSQLIMQAHEKDEEWSYLVNEWEKIKTKSAEQGLSDELLLAGEEAVQKMDEQKLRSIIANTQQRQTTPEKVKTTIKDDEKLTNATKALSEVRKLVEEYEKSTKIGCEKLIQVNFVCPLTNEIISQFKKDIASYEKIVEKMVSKKEKLSTEKLSEEWTLVESDWIEKQAITEKISIELIKALREMRNDSTERINILTIEAERSGKDEVVEANEKAQQALKNGEYGKSIYISQNVLNYLNSNKITGFSALPNEVWPLMGVIILVGGWIGFNEWKKKKIVEIEWKKIPRIINPAELNNQPSVSAPPTTQEVLPKSAQTKAWTKNPMRRETFEKTEEQVLPKGRNK</sequence>
<keyword evidence="3" id="KW-0472">Membrane</keyword>
<feature type="coiled-coil region" evidence="1">
    <location>
        <begin position="389"/>
        <end position="416"/>
    </location>
</feature>
<feature type="transmembrane region" description="Helical" evidence="3">
    <location>
        <begin position="1172"/>
        <end position="1188"/>
    </location>
</feature>
<evidence type="ECO:0000313" key="4">
    <source>
        <dbReference type="EMBL" id="MBM3281850.1"/>
    </source>
</evidence>
<dbReference type="Proteomes" id="UP000774699">
    <property type="component" value="Unassembled WGS sequence"/>
</dbReference>
<reference evidence="4" key="1">
    <citation type="submission" date="2019-03" db="EMBL/GenBank/DDBJ databases">
        <title>Lake Tanganyika Metagenome-Assembled Genomes (MAGs).</title>
        <authorList>
            <person name="Tran P."/>
        </authorList>
    </citation>
    <scope>NUCLEOTIDE SEQUENCE</scope>
    <source>
        <strain evidence="4">M_DeepCast_50m_m2_156</strain>
    </source>
</reference>
<evidence type="ECO:0000256" key="3">
    <source>
        <dbReference type="SAM" id="Phobius"/>
    </source>
</evidence>
<evidence type="ECO:0000313" key="5">
    <source>
        <dbReference type="Proteomes" id="UP000774699"/>
    </source>
</evidence>
<accession>A0A8T4C7C7</accession>
<dbReference type="EMBL" id="VGJJ01000003">
    <property type="protein sequence ID" value="MBM3281850.1"/>
    <property type="molecule type" value="Genomic_DNA"/>
</dbReference>
<feature type="compositionally biased region" description="Polar residues" evidence="2">
    <location>
        <begin position="1213"/>
        <end position="1238"/>
    </location>
</feature>
<dbReference type="AlphaFoldDB" id="A0A8T4C7C7"/>
<comment type="caution">
    <text evidence="4">The sequence shown here is derived from an EMBL/GenBank/DDBJ whole genome shotgun (WGS) entry which is preliminary data.</text>
</comment>
<evidence type="ECO:0000256" key="1">
    <source>
        <dbReference type="SAM" id="Coils"/>
    </source>
</evidence>
<gene>
    <name evidence="4" type="ORF">FJY86_00730</name>
</gene>
<keyword evidence="1" id="KW-0175">Coiled coil</keyword>
<proteinExistence type="predicted"/>
<name>A0A8T4C7C7_9ARCH</name>
<evidence type="ECO:0000256" key="2">
    <source>
        <dbReference type="SAM" id="MobiDB-lite"/>
    </source>
</evidence>
<keyword evidence="3" id="KW-0812">Transmembrane</keyword>
<protein>
    <submittedName>
        <fullName evidence="4">Uncharacterized protein</fullName>
    </submittedName>
</protein>
<feature type="compositionally biased region" description="Basic and acidic residues" evidence="2">
    <location>
        <begin position="1243"/>
        <end position="1255"/>
    </location>
</feature>
<keyword evidence="3" id="KW-1133">Transmembrane helix</keyword>
<dbReference type="PROSITE" id="PS51257">
    <property type="entry name" value="PROKAR_LIPOPROTEIN"/>
    <property type="match status" value="1"/>
</dbReference>
<feature type="region of interest" description="Disordered" evidence="2">
    <location>
        <begin position="1213"/>
        <end position="1262"/>
    </location>
</feature>
<organism evidence="4 5">
    <name type="scientific">Candidatus Iainarchaeum sp</name>
    <dbReference type="NCBI Taxonomy" id="3101447"/>
    <lineage>
        <taxon>Archaea</taxon>
        <taxon>Candidatus Iainarchaeota</taxon>
        <taxon>Candidatus Iainarchaeia</taxon>
        <taxon>Candidatus Iainarchaeales</taxon>
        <taxon>Candidatus Iainarchaeaceae</taxon>
        <taxon>Candidatus Iainarchaeum</taxon>
    </lineage>
</organism>